<sequence length="114" mass="13184">MPTSSNWERTGHWVIGESQRIPHFRYALSKIACNRLQKELLEWQVNHSSGLKHKGWSLKSVELQELPMIMKPTNFRLLSLKTLSFIEALFTDDVAVVAHPLRLAIPQVEEVHQD</sequence>
<evidence type="ECO:0000313" key="2">
    <source>
        <dbReference type="Proteomes" id="UP001280121"/>
    </source>
</evidence>
<evidence type="ECO:0000313" key="1">
    <source>
        <dbReference type="EMBL" id="KAK2663480.1"/>
    </source>
</evidence>
<gene>
    <name evidence="1" type="ORF">Ddye_002054</name>
</gene>
<dbReference type="Proteomes" id="UP001280121">
    <property type="component" value="Unassembled WGS sequence"/>
</dbReference>
<organism evidence="1 2">
    <name type="scientific">Dipteronia dyeriana</name>
    <dbReference type="NCBI Taxonomy" id="168575"/>
    <lineage>
        <taxon>Eukaryota</taxon>
        <taxon>Viridiplantae</taxon>
        <taxon>Streptophyta</taxon>
        <taxon>Embryophyta</taxon>
        <taxon>Tracheophyta</taxon>
        <taxon>Spermatophyta</taxon>
        <taxon>Magnoliopsida</taxon>
        <taxon>eudicotyledons</taxon>
        <taxon>Gunneridae</taxon>
        <taxon>Pentapetalae</taxon>
        <taxon>rosids</taxon>
        <taxon>malvids</taxon>
        <taxon>Sapindales</taxon>
        <taxon>Sapindaceae</taxon>
        <taxon>Hippocastanoideae</taxon>
        <taxon>Acereae</taxon>
        <taxon>Dipteronia</taxon>
    </lineage>
</organism>
<name>A0AAD9XQ28_9ROSI</name>
<protein>
    <submittedName>
        <fullName evidence="1">Uncharacterized protein</fullName>
    </submittedName>
</protein>
<dbReference type="EMBL" id="JANJYI010000001">
    <property type="protein sequence ID" value="KAK2663480.1"/>
    <property type="molecule type" value="Genomic_DNA"/>
</dbReference>
<keyword evidence="2" id="KW-1185">Reference proteome</keyword>
<accession>A0AAD9XQ28</accession>
<comment type="caution">
    <text evidence="1">The sequence shown here is derived from an EMBL/GenBank/DDBJ whole genome shotgun (WGS) entry which is preliminary data.</text>
</comment>
<proteinExistence type="predicted"/>
<dbReference type="AlphaFoldDB" id="A0AAD9XQ28"/>
<reference evidence="1" key="1">
    <citation type="journal article" date="2023" name="Plant J.">
        <title>Genome sequences and population genomics provide insights into the demographic history, inbreeding, and mutation load of two 'living fossil' tree species of Dipteronia.</title>
        <authorList>
            <person name="Feng Y."/>
            <person name="Comes H.P."/>
            <person name="Chen J."/>
            <person name="Zhu S."/>
            <person name="Lu R."/>
            <person name="Zhang X."/>
            <person name="Li P."/>
            <person name="Qiu J."/>
            <person name="Olsen K.M."/>
            <person name="Qiu Y."/>
        </authorList>
    </citation>
    <scope>NUCLEOTIDE SEQUENCE</scope>
    <source>
        <strain evidence="1">KIB01</strain>
    </source>
</reference>